<evidence type="ECO:0000256" key="8">
    <source>
        <dbReference type="ARBA" id="ARBA00022989"/>
    </source>
</evidence>
<dbReference type="GO" id="GO:0006824">
    <property type="term" value="P:cobalt ion transport"/>
    <property type="evidence" value="ECO:0007669"/>
    <property type="project" value="UniProtKB-KW"/>
</dbReference>
<evidence type="ECO:0000256" key="15">
    <source>
        <dbReference type="SAM" id="SignalP"/>
    </source>
</evidence>
<dbReference type="PATRIC" id="fig|186479.3.peg.4757"/>
<dbReference type="GO" id="GO:0046583">
    <property type="term" value="F:monoatomic cation efflux transmembrane transporter activity"/>
    <property type="evidence" value="ECO:0007669"/>
    <property type="project" value="TreeGrafter"/>
</dbReference>
<keyword evidence="5" id="KW-1003">Cell membrane</keyword>
<feature type="transmembrane region" description="Helical" evidence="14">
    <location>
        <begin position="320"/>
        <end position="338"/>
    </location>
</feature>
<keyword evidence="6" id="KW-0533">Nickel</keyword>
<feature type="compositionally biased region" description="Basic and acidic residues" evidence="13">
    <location>
        <begin position="356"/>
        <end position="377"/>
    </location>
</feature>
<keyword evidence="12" id="KW-0170">Cobalt</keyword>
<feature type="region of interest" description="Disordered" evidence="13">
    <location>
        <begin position="356"/>
        <end position="403"/>
    </location>
</feature>
<keyword evidence="15" id="KW-0732">Signal</keyword>
<dbReference type="Proteomes" id="UP000050509">
    <property type="component" value="Unassembled WGS sequence"/>
</dbReference>
<dbReference type="EMBL" id="LJCR01000238">
    <property type="protein sequence ID" value="KPV53529.1"/>
    <property type="molecule type" value="Genomic_DNA"/>
</dbReference>
<evidence type="ECO:0000256" key="12">
    <source>
        <dbReference type="ARBA" id="ARBA00023285"/>
    </source>
</evidence>
<comment type="function">
    <text evidence="1">Efflux system for nickel and cobalt.</text>
</comment>
<feature type="chain" id="PRO_5006156114" description="Nickel/cobalt efflux system" evidence="15">
    <location>
        <begin position="26"/>
        <end position="513"/>
    </location>
</feature>
<keyword evidence="11 14" id="KW-0472">Membrane</keyword>
<keyword evidence="4" id="KW-0813">Transport</keyword>
<keyword evidence="10" id="KW-0921">Nickel transport</keyword>
<evidence type="ECO:0000256" key="2">
    <source>
        <dbReference type="ARBA" id="ARBA00004651"/>
    </source>
</evidence>
<keyword evidence="3" id="KW-0171">Cobalt transport</keyword>
<feature type="transmembrane region" description="Helical" evidence="14">
    <location>
        <begin position="282"/>
        <end position="308"/>
    </location>
</feature>
<evidence type="ECO:0000256" key="4">
    <source>
        <dbReference type="ARBA" id="ARBA00022448"/>
    </source>
</evidence>
<comment type="caution">
    <text evidence="16">The sequence shown here is derived from an EMBL/GenBank/DDBJ whole genome shotgun (WGS) entry which is preliminary data.</text>
</comment>
<keyword evidence="9" id="KW-0406">Ion transport</keyword>
<evidence type="ECO:0000256" key="6">
    <source>
        <dbReference type="ARBA" id="ARBA00022596"/>
    </source>
</evidence>
<protein>
    <recommendedName>
        <fullName evidence="18">Nickel/cobalt efflux system</fullName>
    </recommendedName>
</protein>
<dbReference type="GO" id="GO:0015099">
    <property type="term" value="F:nickel cation transmembrane transporter activity"/>
    <property type="evidence" value="ECO:0007669"/>
    <property type="project" value="InterPro"/>
</dbReference>
<dbReference type="GO" id="GO:0010045">
    <property type="term" value="P:response to nickel cation"/>
    <property type="evidence" value="ECO:0007669"/>
    <property type="project" value="TreeGrafter"/>
</dbReference>
<dbReference type="Pfam" id="PF03824">
    <property type="entry name" value="NicO"/>
    <property type="match status" value="1"/>
</dbReference>
<evidence type="ECO:0000256" key="13">
    <source>
        <dbReference type="SAM" id="MobiDB-lite"/>
    </source>
</evidence>
<sequence>MRRWLLSLPLALALLLALAPARAEAHPLGNFTINQYSRLDVGRDTVRLRYIVDMAEIPAFQERQRIDGDGDGQISDAERDAYLAQEVPALLANLQLSLNGSPAALDVVARELSFPAGQGGLLTQRLQLDLAAPMTGSQPLALDYRDSNFPERIGWREIVLRADAGVALSDASAPTTDQTDELRNYPQDMLSSPLDVRAARASVRFGAASASPTQAQNAAAPAAARVPDQFANLIATTELTPGVIALALLLALLLGAGHALTPGHGKTIVAAYLVGARGTARHAVFLGLTTTITHTAGVFVLGFVTLWISNYFLPEQLYPWLEFISGVLVIVLGIMLFRSRLAGLFRRRTLAHAHHADHDHHGHGHDHAHDHDHSHDHDHHHHDHDHAHDHEHGPHTHTHMPPGADGKPVSWRSLLALGISGGLLPCPSALVVLLSAIALHRVAFGMLLIVAFSVGLAGVLTGIGLLLVYARRLFEHFPTDGRLLRALPVASAMFVTAAGFAIAYGALVQAGVV</sequence>
<evidence type="ECO:0000313" key="17">
    <source>
        <dbReference type="Proteomes" id="UP000050509"/>
    </source>
</evidence>
<evidence type="ECO:0000256" key="5">
    <source>
        <dbReference type="ARBA" id="ARBA00022475"/>
    </source>
</evidence>
<dbReference type="PANTHER" id="PTHR40659:SF1">
    <property type="entry name" value="NICKEL_COBALT EFFLUX SYSTEM RCNA"/>
    <property type="match status" value="1"/>
</dbReference>
<keyword evidence="8 14" id="KW-1133">Transmembrane helix</keyword>
<name>A0A0P9D6U2_9CHLR</name>
<dbReference type="GO" id="GO:0032025">
    <property type="term" value="P:response to cobalt ion"/>
    <property type="evidence" value="ECO:0007669"/>
    <property type="project" value="TreeGrafter"/>
</dbReference>
<evidence type="ECO:0000256" key="1">
    <source>
        <dbReference type="ARBA" id="ARBA00002510"/>
    </source>
</evidence>
<evidence type="ECO:0000256" key="10">
    <source>
        <dbReference type="ARBA" id="ARBA00023112"/>
    </source>
</evidence>
<evidence type="ECO:0000313" key="16">
    <source>
        <dbReference type="EMBL" id="KPV53529.1"/>
    </source>
</evidence>
<dbReference type="InterPro" id="IPR051224">
    <property type="entry name" value="NiCoT_RcnA"/>
</dbReference>
<accession>A0A0P9D6U2</accession>
<dbReference type="PANTHER" id="PTHR40659">
    <property type="entry name" value="NICKEL/COBALT EFFLUX SYSTEM RCNA"/>
    <property type="match status" value="1"/>
</dbReference>
<evidence type="ECO:0008006" key="18">
    <source>
        <dbReference type="Google" id="ProtNLM"/>
    </source>
</evidence>
<feature type="transmembrane region" description="Helical" evidence="14">
    <location>
        <begin position="482"/>
        <end position="507"/>
    </location>
</feature>
<feature type="compositionally biased region" description="Basic and acidic residues" evidence="13">
    <location>
        <begin position="384"/>
        <end position="394"/>
    </location>
</feature>
<dbReference type="InterPro" id="IPR011541">
    <property type="entry name" value="Ni/Co_transpt_high_affinity"/>
</dbReference>
<evidence type="ECO:0000256" key="3">
    <source>
        <dbReference type="ARBA" id="ARBA00022426"/>
    </source>
</evidence>
<dbReference type="AlphaFoldDB" id="A0A0P9D6U2"/>
<evidence type="ECO:0000256" key="7">
    <source>
        <dbReference type="ARBA" id="ARBA00022692"/>
    </source>
</evidence>
<dbReference type="GO" id="GO:0005886">
    <property type="term" value="C:plasma membrane"/>
    <property type="evidence" value="ECO:0007669"/>
    <property type="project" value="UniProtKB-SubCell"/>
</dbReference>
<comment type="subcellular location">
    <subcellularLocation>
        <location evidence="2">Cell membrane</location>
        <topology evidence="2">Multi-pass membrane protein</topology>
    </subcellularLocation>
</comment>
<proteinExistence type="predicted"/>
<gene>
    <name evidence="16" type="ORF">SE17_09150</name>
</gene>
<keyword evidence="7 14" id="KW-0812">Transmembrane</keyword>
<feature type="signal peptide" evidence="15">
    <location>
        <begin position="1"/>
        <end position="25"/>
    </location>
</feature>
<keyword evidence="17" id="KW-1185">Reference proteome</keyword>
<feature type="transmembrane region" description="Helical" evidence="14">
    <location>
        <begin position="239"/>
        <end position="261"/>
    </location>
</feature>
<evidence type="ECO:0000256" key="9">
    <source>
        <dbReference type="ARBA" id="ARBA00023065"/>
    </source>
</evidence>
<evidence type="ECO:0000256" key="14">
    <source>
        <dbReference type="SAM" id="Phobius"/>
    </source>
</evidence>
<evidence type="ECO:0000256" key="11">
    <source>
        <dbReference type="ARBA" id="ARBA00023136"/>
    </source>
</evidence>
<feature type="transmembrane region" description="Helical" evidence="14">
    <location>
        <begin position="444"/>
        <end position="470"/>
    </location>
</feature>
<organism evidence="16 17">
    <name type="scientific">Kouleothrix aurantiaca</name>
    <dbReference type="NCBI Taxonomy" id="186479"/>
    <lineage>
        <taxon>Bacteria</taxon>
        <taxon>Bacillati</taxon>
        <taxon>Chloroflexota</taxon>
        <taxon>Chloroflexia</taxon>
        <taxon>Chloroflexales</taxon>
        <taxon>Roseiflexineae</taxon>
        <taxon>Roseiflexaceae</taxon>
        <taxon>Kouleothrix</taxon>
    </lineage>
</organism>
<feature type="transmembrane region" description="Helical" evidence="14">
    <location>
        <begin position="414"/>
        <end position="438"/>
    </location>
</feature>
<reference evidence="16 17" key="1">
    <citation type="submission" date="2015-09" db="EMBL/GenBank/DDBJ databases">
        <title>Draft genome sequence of Kouleothrix aurantiaca JCM 19913.</title>
        <authorList>
            <person name="Hemp J."/>
        </authorList>
    </citation>
    <scope>NUCLEOTIDE SEQUENCE [LARGE SCALE GENOMIC DNA]</scope>
    <source>
        <strain evidence="16 17">COM-B</strain>
    </source>
</reference>